<accession>A0A1I0DZ73</accession>
<evidence type="ECO:0000259" key="3">
    <source>
        <dbReference type="Pfam" id="PF03972"/>
    </source>
</evidence>
<name>A0A1I0DZ73_9GAMM</name>
<dbReference type="STRING" id="1123402.SAMN02583745_02192"/>
<keyword evidence="2" id="KW-0472">Membrane</keyword>
<dbReference type="Pfam" id="PF19305">
    <property type="entry name" value="MmgE_PrpD_C"/>
    <property type="match status" value="1"/>
</dbReference>
<dbReference type="EMBL" id="FOHV01000021">
    <property type="protein sequence ID" value="SET38049.1"/>
    <property type="molecule type" value="Genomic_DNA"/>
</dbReference>
<dbReference type="InterPro" id="IPR045336">
    <property type="entry name" value="MmgE_PrpD_N"/>
</dbReference>
<dbReference type="Gene3D" id="3.30.1330.120">
    <property type="entry name" value="2-methylcitrate dehydratase PrpD"/>
    <property type="match status" value="1"/>
</dbReference>
<feature type="transmembrane region" description="Helical" evidence="2">
    <location>
        <begin position="140"/>
        <end position="158"/>
    </location>
</feature>
<dbReference type="InterPro" id="IPR042183">
    <property type="entry name" value="MmgE/PrpD_sf_1"/>
</dbReference>
<evidence type="ECO:0000313" key="6">
    <source>
        <dbReference type="Proteomes" id="UP000242642"/>
    </source>
</evidence>
<evidence type="ECO:0000259" key="4">
    <source>
        <dbReference type="Pfam" id="PF19305"/>
    </source>
</evidence>
<dbReference type="Pfam" id="PF03972">
    <property type="entry name" value="MmgE_PrpD_N"/>
    <property type="match status" value="1"/>
</dbReference>
<feature type="transmembrane region" description="Helical" evidence="2">
    <location>
        <begin position="114"/>
        <end position="134"/>
    </location>
</feature>
<dbReference type="InterPro" id="IPR045337">
    <property type="entry name" value="MmgE_PrpD_C"/>
</dbReference>
<gene>
    <name evidence="5" type="ORF">SAMN02583745_02192</name>
</gene>
<organism evidence="5 6">
    <name type="scientific">Thorsellia anophelis DSM 18579</name>
    <dbReference type="NCBI Taxonomy" id="1123402"/>
    <lineage>
        <taxon>Bacteria</taxon>
        <taxon>Pseudomonadati</taxon>
        <taxon>Pseudomonadota</taxon>
        <taxon>Gammaproteobacteria</taxon>
        <taxon>Enterobacterales</taxon>
        <taxon>Thorselliaceae</taxon>
        <taxon>Thorsellia</taxon>
    </lineage>
</organism>
<dbReference type="RefSeq" id="WP_093320949.1">
    <property type="nucleotide sequence ID" value="NZ_FOHV01000021.1"/>
</dbReference>
<evidence type="ECO:0000256" key="2">
    <source>
        <dbReference type="SAM" id="Phobius"/>
    </source>
</evidence>
<dbReference type="Proteomes" id="UP000242642">
    <property type="component" value="Unassembled WGS sequence"/>
</dbReference>
<dbReference type="PANTHER" id="PTHR16943:SF8">
    <property type="entry name" value="2-METHYLCITRATE DEHYDRATASE"/>
    <property type="match status" value="1"/>
</dbReference>
<proteinExistence type="inferred from homology"/>
<keyword evidence="6" id="KW-1185">Reference proteome</keyword>
<evidence type="ECO:0000313" key="5">
    <source>
        <dbReference type="EMBL" id="SET38049.1"/>
    </source>
</evidence>
<keyword evidence="2" id="KW-0812">Transmembrane</keyword>
<comment type="similarity">
    <text evidence="1">Belongs to the PrpD family.</text>
</comment>
<feature type="domain" description="MmgE/PrpD C-terminal" evidence="4">
    <location>
        <begin position="255"/>
        <end position="389"/>
    </location>
</feature>
<dbReference type="OrthoDB" id="7957419at2"/>
<evidence type="ECO:0000256" key="1">
    <source>
        <dbReference type="ARBA" id="ARBA00006174"/>
    </source>
</evidence>
<protein>
    <submittedName>
        <fullName evidence="5">2-methylcitrate dehydratase PrpD</fullName>
    </submittedName>
</protein>
<dbReference type="InterPro" id="IPR042188">
    <property type="entry name" value="MmgE/PrpD_sf_2"/>
</dbReference>
<dbReference type="InterPro" id="IPR005656">
    <property type="entry name" value="MmgE_PrpD"/>
</dbReference>
<dbReference type="InterPro" id="IPR036148">
    <property type="entry name" value="MmgE/PrpD_sf"/>
</dbReference>
<keyword evidence="2" id="KW-1133">Transmembrane helix</keyword>
<dbReference type="SUPFAM" id="SSF103378">
    <property type="entry name" value="2-methylcitrate dehydratase PrpD"/>
    <property type="match status" value="1"/>
</dbReference>
<dbReference type="Gene3D" id="1.10.4100.10">
    <property type="entry name" value="2-methylcitrate dehydratase PrpD"/>
    <property type="match status" value="1"/>
</dbReference>
<reference evidence="6" key="1">
    <citation type="submission" date="2016-10" db="EMBL/GenBank/DDBJ databases">
        <authorList>
            <person name="Varghese N."/>
            <person name="Submissions S."/>
        </authorList>
    </citation>
    <scope>NUCLEOTIDE SEQUENCE [LARGE SCALE GENOMIC DNA]</scope>
    <source>
        <strain evidence="6">DSM 18579</strain>
    </source>
</reference>
<dbReference type="AlphaFoldDB" id="A0A1I0DZ73"/>
<dbReference type="PANTHER" id="PTHR16943">
    <property type="entry name" value="2-METHYLCITRATE DEHYDRATASE-RELATED"/>
    <property type="match status" value="1"/>
</dbReference>
<sequence>MDTVTSAIVSKMNAFHPDEKALNLAKLGISDFLAVTVAVIEEYSFDEGWLALKSLNKYKTEQEIALILGYAGHALDFDDYHPNMRGHPSTVVLPALFASCMKAELDTIDDKQFLSAYCFGIEIAGLLGLAVMPWQYETGFHATSMLGVVAATAALCFFHNTDAIITAKALGIAATQSSGLRAQFGSAVKPLHAGLAAKNAVFAFELAKTDLFGHKENIIPALITTTTNGKGNLSVFDSPQSDLQIVKPGLEFKPFPTCAGTHSAALCAKWLRADLIIRYGHIDKAITAIDKIEVSFPKGADIAASIVSPKDGIEARFSLEFVIAAMLLKNELYLADFSSHLNPTIVSLANKVKRKVDLTVPEDREDPTKRFHHIKVYLNSAEVIEGRCDRQSVLQLANEPLNKWIACLASDKVLAKNWFALCQFRQPGTIGRIVAMLCTKIVDA</sequence>
<feature type="domain" description="MmgE/PrpD N-terminal" evidence="3">
    <location>
        <begin position="65"/>
        <end position="217"/>
    </location>
</feature>
<dbReference type="GO" id="GO:0016829">
    <property type="term" value="F:lyase activity"/>
    <property type="evidence" value="ECO:0007669"/>
    <property type="project" value="InterPro"/>
</dbReference>